<dbReference type="Proteomes" id="UP000315711">
    <property type="component" value="Unassembled WGS sequence"/>
</dbReference>
<dbReference type="InterPro" id="IPR029000">
    <property type="entry name" value="Cyclophilin-like_dom_sf"/>
</dbReference>
<dbReference type="AlphaFoldDB" id="A0A562QMF8"/>
<dbReference type="PANTHER" id="PTHR43309:SF5">
    <property type="entry name" value="5-OXOPROLINASE SUBUNIT C"/>
    <property type="match status" value="1"/>
</dbReference>
<dbReference type="Pfam" id="PF02626">
    <property type="entry name" value="CT_A_B"/>
    <property type="match status" value="1"/>
</dbReference>
<evidence type="ECO:0000259" key="4">
    <source>
        <dbReference type="SMART" id="SM00797"/>
    </source>
</evidence>
<evidence type="ECO:0000256" key="3">
    <source>
        <dbReference type="ARBA" id="ARBA00022840"/>
    </source>
</evidence>
<gene>
    <name evidence="5" type="ORF">IQ10_01942</name>
</gene>
<proteinExistence type="predicted"/>
<dbReference type="RefSeq" id="WP_144450244.1">
    <property type="nucleotide sequence ID" value="NZ_VLKZ01000004.1"/>
</dbReference>
<dbReference type="InterPro" id="IPR052708">
    <property type="entry name" value="PxpC"/>
</dbReference>
<dbReference type="Gene3D" id="2.40.100.10">
    <property type="entry name" value="Cyclophilin-like"/>
    <property type="match status" value="1"/>
</dbReference>
<feature type="domain" description="Carboxyltransferase" evidence="4">
    <location>
        <begin position="24"/>
        <end position="320"/>
    </location>
</feature>
<dbReference type="SMART" id="SM00797">
    <property type="entry name" value="AHS2"/>
    <property type="match status" value="1"/>
</dbReference>
<dbReference type="PANTHER" id="PTHR43309">
    <property type="entry name" value="5-OXOPROLINASE SUBUNIT C"/>
    <property type="match status" value="1"/>
</dbReference>
<reference evidence="5 6" key="1">
    <citation type="journal article" date="2015" name="Stand. Genomic Sci.">
        <title>Genomic Encyclopedia of Bacterial and Archaeal Type Strains, Phase III: the genomes of soil and plant-associated and newly described type strains.</title>
        <authorList>
            <person name="Whitman W.B."/>
            <person name="Woyke T."/>
            <person name="Klenk H.P."/>
            <person name="Zhou Y."/>
            <person name="Lilburn T.G."/>
            <person name="Beck B.J."/>
            <person name="De Vos P."/>
            <person name="Vandamme P."/>
            <person name="Eisen J.A."/>
            <person name="Garrity G."/>
            <person name="Hugenholtz P."/>
            <person name="Kyrpides N.C."/>
        </authorList>
    </citation>
    <scope>NUCLEOTIDE SEQUENCE [LARGE SCALE GENOMIC DNA]</scope>
    <source>
        <strain evidence="5 6">CGMCC 1.10116</strain>
    </source>
</reference>
<accession>A0A562QMF8</accession>
<evidence type="ECO:0000256" key="1">
    <source>
        <dbReference type="ARBA" id="ARBA00022741"/>
    </source>
</evidence>
<keyword evidence="2" id="KW-0378">Hydrolase</keyword>
<dbReference type="NCBIfam" id="TIGR00724">
    <property type="entry name" value="urea_amlyse_rel"/>
    <property type="match status" value="1"/>
</dbReference>
<name>A0A562QMF8_9BACI</name>
<evidence type="ECO:0000256" key="2">
    <source>
        <dbReference type="ARBA" id="ARBA00022801"/>
    </source>
</evidence>
<dbReference type="SUPFAM" id="SSF50891">
    <property type="entry name" value="Cyclophilin-like"/>
    <property type="match status" value="1"/>
</dbReference>
<dbReference type="EMBL" id="VLKZ01000004">
    <property type="protein sequence ID" value="TWI57236.1"/>
    <property type="molecule type" value="Genomic_DNA"/>
</dbReference>
<dbReference type="GO" id="GO:0016787">
    <property type="term" value="F:hydrolase activity"/>
    <property type="evidence" value="ECO:0007669"/>
    <property type="project" value="UniProtKB-KW"/>
</dbReference>
<keyword evidence="1" id="KW-0547">Nucleotide-binding</keyword>
<evidence type="ECO:0000313" key="6">
    <source>
        <dbReference type="Proteomes" id="UP000315711"/>
    </source>
</evidence>
<dbReference type="InterPro" id="IPR003778">
    <property type="entry name" value="CT_A_B"/>
</dbReference>
<organism evidence="5 6">
    <name type="scientific">Halalkalibacter nanhaiisediminis</name>
    <dbReference type="NCBI Taxonomy" id="688079"/>
    <lineage>
        <taxon>Bacteria</taxon>
        <taxon>Bacillati</taxon>
        <taxon>Bacillota</taxon>
        <taxon>Bacilli</taxon>
        <taxon>Bacillales</taxon>
        <taxon>Bacillaceae</taxon>
        <taxon>Halalkalibacter</taxon>
    </lineage>
</organism>
<keyword evidence="6" id="KW-1185">Reference proteome</keyword>
<protein>
    <submittedName>
        <fullName evidence="5">Antagonist of KipI</fullName>
    </submittedName>
</protein>
<comment type="caution">
    <text evidence="5">The sequence shown here is derived from an EMBL/GenBank/DDBJ whole genome shotgun (WGS) entry which is preliminary data.</text>
</comment>
<sequence length="337" mass="37214">MSVKVIRPGLLTTIQDLGRIGYQKYGVIVSGAMDSYALRLANLLVGNEEGEASIEITLTGPTLEIEADSLIAITGGDLSPSINNEPIPLWQPVYVKKGSTLQFGACKSGCRTYVAFAGGFNIPEVMESRSTYLRAKIGGLKGRALKVDDVITFRGPSEQAINMMEQLSGRMTHSFATTPWKLNEKLIPTYEKEYVVRLIRGSQFNDFTEESQEMLFQTKFQVTPQSDRMGYRLAGETLVLNSPLEMISEAISIGTIQVPPDGNPIILLADRQTIGGYPKIGQMISVDLTLIAQAKPGDMIEFKEVSLKEAEEFFIKRENELQELKAGILLKFSQFSL</sequence>
<keyword evidence="3" id="KW-0067">ATP-binding</keyword>
<dbReference type="OrthoDB" id="9782422at2"/>
<dbReference type="GO" id="GO:0005524">
    <property type="term" value="F:ATP binding"/>
    <property type="evidence" value="ECO:0007669"/>
    <property type="project" value="UniProtKB-KW"/>
</dbReference>
<evidence type="ECO:0000313" key="5">
    <source>
        <dbReference type="EMBL" id="TWI57236.1"/>
    </source>
</evidence>